<dbReference type="GO" id="GO:0007165">
    <property type="term" value="P:signal transduction"/>
    <property type="evidence" value="ECO:0007669"/>
    <property type="project" value="InterPro"/>
</dbReference>
<dbReference type="PATRIC" id="fig|1121326.3.peg.2140"/>
<feature type="domain" description="CheW-like" evidence="1">
    <location>
        <begin position="349"/>
        <end position="490"/>
    </location>
</feature>
<accession>A0A162T7X1</accession>
<dbReference type="Pfam" id="PF01584">
    <property type="entry name" value="CheW"/>
    <property type="match status" value="3"/>
</dbReference>
<comment type="caution">
    <text evidence="2">The sequence shown here is derived from an EMBL/GenBank/DDBJ whole genome shotgun (WGS) entry which is preliminary data.</text>
</comment>
<sequence length="490" mass="55809">MTYLEITSDLAERQLVTFHIGNDEFGADIMNVKAIVRVSEITKVPNSPHYVEGVCNLRGSVLPVIDATARLNVRKIDKEREKDSRILVVDINGKTTGVIVDKVSEVMRISTTEIEETPSIMKNANMDYLSGIVKLNNGKRLIMLLDLMKVLDIEEIEGFNLFENEATLKNKNSSSEIEKIKEEQLVSFIIDKEEYGLDIMQVKEIIRVSEIVKVPNLGEYIEGVVSLRDSILPILDLRKYFCMEDVQVTDRTRILVVDIGEFTCGLMVDKVSEVLRISRDVIQSPPNMFSKDQGDQLKGIAKLEDGKRLILLLDPVKLVESDKLLDVEKLRKNSYEQETKSIEKQLMDDEQVVTFKLANEEFAVKINYVQEINRMTKITKVPRAPYFIDGIVNLRGNIIPVMDLRKLFNLPEKEITDSNRIIIVDLQNKKTGIIVDSVTEVLRFGKKLIELPPDILCDDIDKKYIEGIGKLSDGNRMIVILNLNKVIQFH</sequence>
<dbReference type="AlphaFoldDB" id="A0A162T7X1"/>
<dbReference type="Proteomes" id="UP000076603">
    <property type="component" value="Unassembled WGS sequence"/>
</dbReference>
<evidence type="ECO:0000259" key="1">
    <source>
        <dbReference type="PROSITE" id="PS50851"/>
    </source>
</evidence>
<dbReference type="OrthoDB" id="9794382at2"/>
<dbReference type="Gene3D" id="2.40.50.180">
    <property type="entry name" value="CheA-289, Domain 4"/>
    <property type="match status" value="3"/>
</dbReference>
<dbReference type="Gene3D" id="2.30.30.40">
    <property type="entry name" value="SH3 Domains"/>
    <property type="match status" value="3"/>
</dbReference>
<dbReference type="RefSeq" id="WP_066621747.1">
    <property type="nucleotide sequence ID" value="NZ_FQXL01000004.1"/>
</dbReference>
<feature type="domain" description="CheW-like" evidence="1">
    <location>
        <begin position="12"/>
        <end position="156"/>
    </location>
</feature>
<dbReference type="CDD" id="cd00732">
    <property type="entry name" value="CheW"/>
    <property type="match status" value="2"/>
</dbReference>
<dbReference type="PROSITE" id="PS50851">
    <property type="entry name" value="CHEW"/>
    <property type="match status" value="3"/>
</dbReference>
<name>A0A162T7X1_9CLOT</name>
<organism evidence="2 3">
    <name type="scientific">Clostridium magnum DSM 2767</name>
    <dbReference type="NCBI Taxonomy" id="1121326"/>
    <lineage>
        <taxon>Bacteria</taxon>
        <taxon>Bacillati</taxon>
        <taxon>Bacillota</taxon>
        <taxon>Clostridia</taxon>
        <taxon>Eubacteriales</taxon>
        <taxon>Clostridiaceae</taxon>
        <taxon>Clostridium</taxon>
    </lineage>
</organism>
<evidence type="ECO:0000313" key="3">
    <source>
        <dbReference type="Proteomes" id="UP000076603"/>
    </source>
</evidence>
<feature type="domain" description="CheW-like" evidence="1">
    <location>
        <begin position="182"/>
        <end position="324"/>
    </location>
</feature>
<dbReference type="PANTHER" id="PTHR22617">
    <property type="entry name" value="CHEMOTAXIS SENSOR HISTIDINE KINASE-RELATED"/>
    <property type="match status" value="1"/>
</dbReference>
<dbReference type="STRING" id="1121326.CLMAG_21490"/>
<reference evidence="2 3" key="1">
    <citation type="submission" date="2016-04" db="EMBL/GenBank/DDBJ databases">
        <title>Genome sequence of Clostridium magnum DSM 2767.</title>
        <authorList>
            <person name="Poehlein A."/>
            <person name="Uhlig R."/>
            <person name="Fischer R."/>
            <person name="Bahl H."/>
            <person name="Daniel R."/>
        </authorList>
    </citation>
    <scope>NUCLEOTIDE SEQUENCE [LARGE SCALE GENOMIC DNA]</scope>
    <source>
        <strain evidence="2 3">DSM 2767</strain>
    </source>
</reference>
<proteinExistence type="predicted"/>
<dbReference type="GO" id="GO:0005829">
    <property type="term" value="C:cytosol"/>
    <property type="evidence" value="ECO:0007669"/>
    <property type="project" value="TreeGrafter"/>
</dbReference>
<dbReference type="EMBL" id="LWAE01000002">
    <property type="protein sequence ID" value="KZL92340.1"/>
    <property type="molecule type" value="Genomic_DNA"/>
</dbReference>
<protein>
    <submittedName>
        <fullName evidence="2">Chemotaxis protein CheW</fullName>
    </submittedName>
</protein>
<dbReference type="InterPro" id="IPR036061">
    <property type="entry name" value="CheW-like_dom_sf"/>
</dbReference>
<dbReference type="PANTHER" id="PTHR22617:SF23">
    <property type="entry name" value="CHEMOTAXIS PROTEIN CHEW"/>
    <property type="match status" value="1"/>
</dbReference>
<evidence type="ECO:0000313" key="2">
    <source>
        <dbReference type="EMBL" id="KZL92340.1"/>
    </source>
</evidence>
<dbReference type="SMART" id="SM00260">
    <property type="entry name" value="CheW"/>
    <property type="match status" value="3"/>
</dbReference>
<dbReference type="InterPro" id="IPR039315">
    <property type="entry name" value="CheW"/>
</dbReference>
<dbReference type="InterPro" id="IPR002545">
    <property type="entry name" value="CheW-lke_dom"/>
</dbReference>
<dbReference type="SUPFAM" id="SSF50341">
    <property type="entry name" value="CheW-like"/>
    <property type="match status" value="3"/>
</dbReference>
<gene>
    <name evidence="2" type="primary">cheW_4</name>
    <name evidence="2" type="ORF">CLMAG_21490</name>
</gene>
<keyword evidence="3" id="KW-1185">Reference proteome</keyword>
<dbReference type="GO" id="GO:0006935">
    <property type="term" value="P:chemotaxis"/>
    <property type="evidence" value="ECO:0007669"/>
    <property type="project" value="InterPro"/>
</dbReference>